<organism evidence="1 2">
    <name type="scientific">Lacticaseibacillus sharpeae JCM 1186 = DSM 20505</name>
    <dbReference type="NCBI Taxonomy" id="1291052"/>
    <lineage>
        <taxon>Bacteria</taxon>
        <taxon>Bacillati</taxon>
        <taxon>Bacillota</taxon>
        <taxon>Bacilli</taxon>
        <taxon>Lactobacillales</taxon>
        <taxon>Lactobacillaceae</taxon>
        <taxon>Lacticaseibacillus</taxon>
    </lineage>
</organism>
<sequence>MNDEKLHIMAALIDLMHSFADDNPTTFGVEVAGKIKETINVIANPRCQGTTLYNEVLPIRREISGAISVDHYQLTEPQARAWTNFKEQTQNAYDDYWKGISMLRTLI</sequence>
<dbReference type="EMBL" id="AYYO01000056">
    <property type="protein sequence ID" value="KRM54394.1"/>
    <property type="molecule type" value="Genomic_DNA"/>
</dbReference>
<comment type="caution">
    <text evidence="1">The sequence shown here is derived from an EMBL/GenBank/DDBJ whole genome shotgun (WGS) entry which is preliminary data.</text>
</comment>
<reference evidence="1 2" key="1">
    <citation type="journal article" date="2015" name="Genome Announc.">
        <title>Expanding the biotechnology potential of lactobacilli through comparative genomics of 213 strains and associated genera.</title>
        <authorList>
            <person name="Sun Z."/>
            <person name="Harris H.M."/>
            <person name="McCann A."/>
            <person name="Guo C."/>
            <person name="Argimon S."/>
            <person name="Zhang W."/>
            <person name="Yang X."/>
            <person name="Jeffery I.B."/>
            <person name="Cooney J.C."/>
            <person name="Kagawa T.F."/>
            <person name="Liu W."/>
            <person name="Song Y."/>
            <person name="Salvetti E."/>
            <person name="Wrobel A."/>
            <person name="Rasinkangas P."/>
            <person name="Parkhill J."/>
            <person name="Rea M.C."/>
            <person name="O'Sullivan O."/>
            <person name="Ritari J."/>
            <person name="Douillard F.P."/>
            <person name="Paul Ross R."/>
            <person name="Yang R."/>
            <person name="Briner A.E."/>
            <person name="Felis G.E."/>
            <person name="de Vos W.M."/>
            <person name="Barrangou R."/>
            <person name="Klaenhammer T.R."/>
            <person name="Caufield P.W."/>
            <person name="Cui Y."/>
            <person name="Zhang H."/>
            <person name="O'Toole P.W."/>
        </authorList>
    </citation>
    <scope>NUCLEOTIDE SEQUENCE [LARGE SCALE GENOMIC DNA]</scope>
    <source>
        <strain evidence="1 2">DSM 20505</strain>
    </source>
</reference>
<dbReference type="PATRIC" id="fig|1291052.5.peg.627"/>
<dbReference type="Proteomes" id="UP000051679">
    <property type="component" value="Unassembled WGS sequence"/>
</dbReference>
<dbReference type="RefSeq" id="WP_054675910.1">
    <property type="nucleotide sequence ID" value="NZ_AYYO01000056.1"/>
</dbReference>
<name>A0A0R1ZJ37_9LACO</name>
<evidence type="ECO:0000313" key="2">
    <source>
        <dbReference type="Proteomes" id="UP000051679"/>
    </source>
</evidence>
<dbReference type="OrthoDB" id="2321123at2"/>
<gene>
    <name evidence="1" type="ORF">FC18_GL000616</name>
</gene>
<dbReference type="AlphaFoldDB" id="A0A0R1ZJ37"/>
<proteinExistence type="predicted"/>
<keyword evidence="2" id="KW-1185">Reference proteome</keyword>
<accession>A0A0R1ZJ37</accession>
<protein>
    <submittedName>
        <fullName evidence="1">Uncharacterized protein</fullName>
    </submittedName>
</protein>
<evidence type="ECO:0000313" key="1">
    <source>
        <dbReference type="EMBL" id="KRM54394.1"/>
    </source>
</evidence>